<feature type="transmembrane region" description="Helical" evidence="5">
    <location>
        <begin position="319"/>
        <end position="337"/>
    </location>
</feature>
<dbReference type="EMBL" id="BLLK01000022">
    <property type="protein sequence ID" value="GFH46601.1"/>
    <property type="molecule type" value="Genomic_DNA"/>
</dbReference>
<evidence type="ECO:0000256" key="4">
    <source>
        <dbReference type="ARBA" id="ARBA00023136"/>
    </source>
</evidence>
<feature type="signal peptide" evidence="6">
    <location>
        <begin position="1"/>
        <end position="22"/>
    </location>
</feature>
<evidence type="ECO:0000313" key="7">
    <source>
        <dbReference type="EMBL" id="GFH46601.1"/>
    </source>
</evidence>
<name>A0AAD3CIP7_9STRA</name>
<dbReference type="Pfam" id="PF04172">
    <property type="entry name" value="LrgB"/>
    <property type="match status" value="1"/>
</dbReference>
<feature type="transmembrane region" description="Helical" evidence="5">
    <location>
        <begin position="272"/>
        <end position="292"/>
    </location>
</feature>
<sequence>MLSSHKRLAVLLLLGVATLASSKSIGSNVSFLPKLHEKDVSALTSSVDIASASYSPQEIRGGGLPATPTSQELKGTAIFLVLDHLFRVVFKKYGIAFPSQLGGCCILFTLMLLMNVVVKGSGDAVFQYLSPGSGLLARWIAVFFVPGLAMLPNAPSMGNAVEILKVLAVVVVGFYYSAATTAFAVLGLRKMQGTVTTAAASAGPKAPAAKPYSPELVDFLLKSFILSGAISIGASLSGNEYATPLRAIFMTITTFFGYIWGARLPAAFVKIVHPLVTSTAVTLVVTQILSMITGKSFNNVLATYKSGSMDFMKAGAGDILLYLLGPSVVSFAIAVYSRKDQIAQNFLTVMTSMFIGSAGGLFGTAFFVRLLNLGGATGSVLRKSMLPRNVTTPLAIAITQIIKGNVSQACAVVVLTGIYGATFGASFMDACGVTDPVSRGMGIGASGQGLGVASIMHEKEAFPFAALSMVLTAVAATTLVSIPAFADALVNVACGK</sequence>
<keyword evidence="3 5" id="KW-1133">Transmembrane helix</keyword>
<evidence type="ECO:0008006" key="9">
    <source>
        <dbReference type="Google" id="ProtNLM"/>
    </source>
</evidence>
<feature type="chain" id="PRO_5042082735" description="Plastidal glycolate/glycerate translocator 1, chloroplastic" evidence="6">
    <location>
        <begin position="23"/>
        <end position="496"/>
    </location>
</feature>
<keyword evidence="8" id="KW-1185">Reference proteome</keyword>
<dbReference type="GO" id="GO:0016020">
    <property type="term" value="C:membrane"/>
    <property type="evidence" value="ECO:0007669"/>
    <property type="project" value="UniProtKB-SubCell"/>
</dbReference>
<dbReference type="PANTHER" id="PTHR30249">
    <property type="entry name" value="PUTATIVE SEROTONIN TRANSPORTER"/>
    <property type="match status" value="1"/>
</dbReference>
<evidence type="ECO:0000256" key="5">
    <source>
        <dbReference type="SAM" id="Phobius"/>
    </source>
</evidence>
<reference evidence="7 8" key="1">
    <citation type="journal article" date="2021" name="Sci. Rep.">
        <title>The genome of the diatom Chaetoceros tenuissimus carries an ancient integrated fragment of an extant virus.</title>
        <authorList>
            <person name="Hongo Y."/>
            <person name="Kimura K."/>
            <person name="Takaki Y."/>
            <person name="Yoshida Y."/>
            <person name="Baba S."/>
            <person name="Kobayashi G."/>
            <person name="Nagasaki K."/>
            <person name="Hano T."/>
            <person name="Tomaru Y."/>
        </authorList>
    </citation>
    <scope>NUCLEOTIDE SEQUENCE [LARGE SCALE GENOMIC DNA]</scope>
    <source>
        <strain evidence="7 8">NIES-3715</strain>
    </source>
</reference>
<comment type="caution">
    <text evidence="7">The sequence shown here is derived from an EMBL/GenBank/DDBJ whole genome shotgun (WGS) entry which is preliminary data.</text>
</comment>
<dbReference type="AlphaFoldDB" id="A0AAD3CIP7"/>
<dbReference type="InterPro" id="IPR007300">
    <property type="entry name" value="CidB/LrgB"/>
</dbReference>
<feature type="transmembrane region" description="Helical" evidence="5">
    <location>
        <begin position="464"/>
        <end position="490"/>
    </location>
</feature>
<keyword evidence="4 5" id="KW-0472">Membrane</keyword>
<feature type="transmembrane region" description="Helical" evidence="5">
    <location>
        <begin position="135"/>
        <end position="154"/>
    </location>
</feature>
<evidence type="ECO:0000313" key="8">
    <source>
        <dbReference type="Proteomes" id="UP001054902"/>
    </source>
</evidence>
<dbReference type="Proteomes" id="UP001054902">
    <property type="component" value="Unassembled WGS sequence"/>
</dbReference>
<organism evidence="7 8">
    <name type="scientific">Chaetoceros tenuissimus</name>
    <dbReference type="NCBI Taxonomy" id="426638"/>
    <lineage>
        <taxon>Eukaryota</taxon>
        <taxon>Sar</taxon>
        <taxon>Stramenopiles</taxon>
        <taxon>Ochrophyta</taxon>
        <taxon>Bacillariophyta</taxon>
        <taxon>Coscinodiscophyceae</taxon>
        <taxon>Chaetocerotophycidae</taxon>
        <taxon>Chaetocerotales</taxon>
        <taxon>Chaetocerotaceae</taxon>
        <taxon>Chaetoceros</taxon>
    </lineage>
</organism>
<keyword evidence="2 5" id="KW-0812">Transmembrane</keyword>
<feature type="transmembrane region" description="Helical" evidence="5">
    <location>
        <begin position="243"/>
        <end position="260"/>
    </location>
</feature>
<evidence type="ECO:0000256" key="2">
    <source>
        <dbReference type="ARBA" id="ARBA00022692"/>
    </source>
</evidence>
<proteinExistence type="predicted"/>
<protein>
    <recommendedName>
        <fullName evidence="9">Plastidal glycolate/glycerate translocator 1, chloroplastic</fullName>
    </recommendedName>
</protein>
<evidence type="ECO:0000256" key="6">
    <source>
        <dbReference type="SAM" id="SignalP"/>
    </source>
</evidence>
<evidence type="ECO:0000256" key="1">
    <source>
        <dbReference type="ARBA" id="ARBA00004141"/>
    </source>
</evidence>
<comment type="subcellular location">
    <subcellularLocation>
        <location evidence="1">Membrane</location>
        <topology evidence="1">Multi-pass membrane protein</topology>
    </subcellularLocation>
</comment>
<gene>
    <name evidence="7" type="ORF">CTEN210_03075</name>
</gene>
<evidence type="ECO:0000256" key="3">
    <source>
        <dbReference type="ARBA" id="ARBA00022989"/>
    </source>
</evidence>
<dbReference type="PANTHER" id="PTHR30249:SF0">
    <property type="entry name" value="PLASTIDAL GLYCOLATE_GLYCERATE TRANSLOCATOR 1, CHLOROPLASTIC"/>
    <property type="match status" value="1"/>
</dbReference>
<keyword evidence="6" id="KW-0732">Signal</keyword>
<feature type="transmembrane region" description="Helical" evidence="5">
    <location>
        <begin position="95"/>
        <end position="114"/>
    </location>
</feature>
<feature type="transmembrane region" description="Helical" evidence="5">
    <location>
        <begin position="349"/>
        <end position="371"/>
    </location>
</feature>
<accession>A0AAD3CIP7</accession>
<feature type="transmembrane region" description="Helical" evidence="5">
    <location>
        <begin position="166"/>
        <end position="188"/>
    </location>
</feature>